<dbReference type="AlphaFoldDB" id="A0A4Q9R587"/>
<dbReference type="PANTHER" id="PTHR43319:SF3">
    <property type="entry name" value="BETA-LACTAMASE-RELATED DOMAIN-CONTAINING PROTEIN"/>
    <property type="match status" value="1"/>
</dbReference>
<evidence type="ECO:0000313" key="3">
    <source>
        <dbReference type="Proteomes" id="UP000292639"/>
    </source>
</evidence>
<keyword evidence="2" id="KW-0378">Hydrolase</keyword>
<dbReference type="EMBL" id="QJUP01000016">
    <property type="protein sequence ID" value="TBU95493.1"/>
    <property type="molecule type" value="Genomic_DNA"/>
</dbReference>
<dbReference type="InterPro" id="IPR001466">
    <property type="entry name" value="Beta-lactam-related"/>
</dbReference>
<dbReference type="InterPro" id="IPR012338">
    <property type="entry name" value="Beta-lactam/transpept-like"/>
</dbReference>
<keyword evidence="3" id="KW-1185">Reference proteome</keyword>
<name>A0A4Q9R587_9GAMM</name>
<dbReference type="Proteomes" id="UP000292639">
    <property type="component" value="Unassembled WGS sequence"/>
</dbReference>
<dbReference type="OrthoDB" id="5705574at2"/>
<reference evidence="2 3" key="1">
    <citation type="submission" date="2018-06" db="EMBL/GenBank/DDBJ databases">
        <title>Three novel Pseudomonas species isolated from symptomatic oak.</title>
        <authorList>
            <person name="Bueno-Gonzalez V."/>
            <person name="Brady C."/>
        </authorList>
    </citation>
    <scope>NUCLEOTIDE SEQUENCE [LARGE SCALE GENOMIC DNA]</scope>
    <source>
        <strain evidence="2 3">P17C</strain>
    </source>
</reference>
<dbReference type="Pfam" id="PF00144">
    <property type="entry name" value="Beta-lactamase"/>
    <property type="match status" value="1"/>
</dbReference>
<dbReference type="PANTHER" id="PTHR43319">
    <property type="entry name" value="BETA-LACTAMASE-RELATED"/>
    <property type="match status" value="1"/>
</dbReference>
<gene>
    <name evidence="2" type="ORF">DNJ96_12110</name>
</gene>
<dbReference type="RefSeq" id="WP_131184458.1">
    <property type="nucleotide sequence ID" value="NZ_QJUO01000013.1"/>
</dbReference>
<dbReference type="GO" id="GO:0016787">
    <property type="term" value="F:hydrolase activity"/>
    <property type="evidence" value="ECO:0007669"/>
    <property type="project" value="UniProtKB-KW"/>
</dbReference>
<dbReference type="InterPro" id="IPR052907">
    <property type="entry name" value="Beta-lactamase/esterase"/>
</dbReference>
<sequence>MQTQGYFDLRFEAVRDVFADMFGGHAQGGGALCVMIGGETVVDLWAGMADSSQERPWQSDTLVNLFSCTKLFTAVAALQLVGEERLRLDEPVARVWPEFAGNGKARITLRQLLCHTAGLPAIRQALPQEALYDWQRMSDALAAEAPWWEPGSRHGYAAITYGWLLGELIRRADGRGPGQAIVARTATPLGLDFHLGLDEREFERVAYLARGKHVALDATAQRLFKALSGDPMSISARAFNNPPSLMNRGNKPEWRRMVQPAANGHGNARALAGLHDGLLRGRLLDDEVLREMCREHASGDDLTLLASTRFGLGCWLEQADVPGASFCMGPRAFGHPGAGGSLGFADPERELAFGFVTNNLGPYVLMDPRAQMLARQVRECLG</sequence>
<dbReference type="Gene3D" id="3.40.710.10">
    <property type="entry name" value="DD-peptidase/beta-lactamase superfamily"/>
    <property type="match status" value="1"/>
</dbReference>
<evidence type="ECO:0000313" key="2">
    <source>
        <dbReference type="EMBL" id="TBU95493.1"/>
    </source>
</evidence>
<feature type="domain" description="Beta-lactamase-related" evidence="1">
    <location>
        <begin position="17"/>
        <end position="372"/>
    </location>
</feature>
<protein>
    <submittedName>
        <fullName evidence="2">EstA family serine hydrolase</fullName>
    </submittedName>
</protein>
<accession>A0A4Q9R587</accession>
<comment type="caution">
    <text evidence="2">The sequence shown here is derived from an EMBL/GenBank/DDBJ whole genome shotgun (WGS) entry which is preliminary data.</text>
</comment>
<proteinExistence type="predicted"/>
<organism evidence="2 3">
    <name type="scientific">Stutzerimonas kirkiae</name>
    <dbReference type="NCBI Taxonomy" id="2211392"/>
    <lineage>
        <taxon>Bacteria</taxon>
        <taxon>Pseudomonadati</taxon>
        <taxon>Pseudomonadota</taxon>
        <taxon>Gammaproteobacteria</taxon>
        <taxon>Pseudomonadales</taxon>
        <taxon>Pseudomonadaceae</taxon>
        <taxon>Stutzerimonas</taxon>
    </lineage>
</organism>
<evidence type="ECO:0000259" key="1">
    <source>
        <dbReference type="Pfam" id="PF00144"/>
    </source>
</evidence>
<dbReference type="SUPFAM" id="SSF56601">
    <property type="entry name" value="beta-lactamase/transpeptidase-like"/>
    <property type="match status" value="1"/>
</dbReference>